<evidence type="ECO:0000313" key="3">
    <source>
        <dbReference type="Proteomes" id="UP001431963"/>
    </source>
</evidence>
<name>A0ABU8BUY8_9RHOB</name>
<comment type="caution">
    <text evidence="2">The sequence shown here is derived from an EMBL/GenBank/DDBJ whole genome shotgun (WGS) entry which is preliminary data.</text>
</comment>
<keyword evidence="1" id="KW-1133">Transmembrane helix</keyword>
<proteinExistence type="predicted"/>
<dbReference type="PANTHER" id="PTHR34219">
    <property type="entry name" value="IRON-REGULATED INNER MEMBRANE PROTEIN-RELATED"/>
    <property type="match status" value="1"/>
</dbReference>
<gene>
    <name evidence="2" type="ORF">V6590_07905</name>
</gene>
<dbReference type="PANTHER" id="PTHR34219:SF1">
    <property type="entry name" value="PEPSY DOMAIN-CONTAINING PROTEIN"/>
    <property type="match status" value="1"/>
</dbReference>
<dbReference type="EMBL" id="JBALHR010000003">
    <property type="protein sequence ID" value="MEH7828070.1"/>
    <property type="molecule type" value="Genomic_DNA"/>
</dbReference>
<dbReference type="InterPro" id="IPR005625">
    <property type="entry name" value="PepSY-ass_TM"/>
</dbReference>
<evidence type="ECO:0000313" key="2">
    <source>
        <dbReference type="EMBL" id="MEH7828070.1"/>
    </source>
</evidence>
<organism evidence="2 3">
    <name type="scientific">Gemmobacter denitrificans</name>
    <dbReference type="NCBI Taxonomy" id="3123040"/>
    <lineage>
        <taxon>Bacteria</taxon>
        <taxon>Pseudomonadati</taxon>
        <taxon>Pseudomonadota</taxon>
        <taxon>Alphaproteobacteria</taxon>
        <taxon>Rhodobacterales</taxon>
        <taxon>Paracoccaceae</taxon>
        <taxon>Gemmobacter</taxon>
    </lineage>
</organism>
<dbReference type="Proteomes" id="UP001431963">
    <property type="component" value="Unassembled WGS sequence"/>
</dbReference>
<keyword evidence="3" id="KW-1185">Reference proteome</keyword>
<feature type="transmembrane region" description="Helical" evidence="1">
    <location>
        <begin position="157"/>
        <end position="178"/>
    </location>
</feature>
<evidence type="ECO:0000256" key="1">
    <source>
        <dbReference type="SAM" id="Phobius"/>
    </source>
</evidence>
<feature type="transmembrane region" description="Helical" evidence="1">
    <location>
        <begin position="211"/>
        <end position="232"/>
    </location>
</feature>
<protein>
    <submittedName>
        <fullName evidence="2">PepSY domain-containing protein</fullName>
    </submittedName>
</protein>
<feature type="transmembrane region" description="Helical" evidence="1">
    <location>
        <begin position="385"/>
        <end position="407"/>
    </location>
</feature>
<feature type="transmembrane region" description="Helical" evidence="1">
    <location>
        <begin position="29"/>
        <end position="52"/>
    </location>
</feature>
<sequence>MSIQTPGNAAGGGQSRINPLYFAAWRWHFYAGLYVIPFLILLSVTGIVMVWFSAIAPEYGERLSLTPKGSAMAVSAQAEAAAAHAGGTVTRYIAPYGAENPAIFRVATESGAQMVALNPYSGEVLRSTTEGDTWEELADGLHGQLLMQGEAKFWGDLLIEIAASLCLLLVVTGLYLAWPRNGKGLRSMLVPDFSATGRAFWKSLHLSLGSWMSLILVFFLISGLSWAGIWGAKFVQAWSTFPAEKWDNVPLSDATHAAMNHTSVEEVPWALEQTPMPASGSDTGVTGTAPGVPVELESLVALARSLDFYARFQLNYPQGETGVWTISRDSMSNDSPDPTSDRTVHVDQFTGKILADVTFADYSPAGQAMAVGIPLHMGLMGLWNAVLNIAICLLLITVSVTSVVMWWKRRPSGAARLAAPPRPDLVPLTKGMVLIALVMSMAFPVLGLTLLAVLAFDLLVLNWVPPLKRALS</sequence>
<keyword evidence="1" id="KW-0472">Membrane</keyword>
<reference evidence="2" key="1">
    <citation type="submission" date="2024-02" db="EMBL/GenBank/DDBJ databases">
        <title>Genome sequences of strain Gemmobacter sp. JM10B15.</title>
        <authorList>
            <person name="Zhang M."/>
        </authorList>
    </citation>
    <scope>NUCLEOTIDE SEQUENCE</scope>
    <source>
        <strain evidence="2">JM10B15</strain>
    </source>
</reference>
<keyword evidence="1" id="KW-0812">Transmembrane</keyword>
<feature type="transmembrane region" description="Helical" evidence="1">
    <location>
        <begin position="431"/>
        <end position="464"/>
    </location>
</feature>
<accession>A0ABU8BUY8</accession>
<dbReference type="Pfam" id="PF03929">
    <property type="entry name" value="PepSY_TM"/>
    <property type="match status" value="1"/>
</dbReference>
<dbReference type="RefSeq" id="WP_335421628.1">
    <property type="nucleotide sequence ID" value="NZ_JBALHR010000003.1"/>
</dbReference>